<evidence type="ECO:0000256" key="1">
    <source>
        <dbReference type="ARBA" id="ARBA00004498"/>
    </source>
</evidence>
<keyword evidence="3 8" id="KW-0217">Developmental protein</keyword>
<evidence type="ECO:0000256" key="3">
    <source>
        <dbReference type="ARBA" id="ARBA00022473"/>
    </source>
</evidence>
<evidence type="ECO:0000256" key="5">
    <source>
        <dbReference type="ARBA" id="ARBA00022530"/>
    </source>
</evidence>
<evidence type="ECO:0000313" key="9">
    <source>
        <dbReference type="EMBL" id="KAJ8978897.1"/>
    </source>
</evidence>
<sequence>MFGMSHIVYVTPYIFKEIATENSYDVYLRQVYRSLQHSHLYWNITSMNNNLGRGIRSGVRSPCTLARRRHGLVKSQAKLSTREQAYVYALSSAALTYTMARACSSGALSSMHVRQQTQYPHQRAVPVGRMRGQHQMGAQFAKRFIDNVEKNLMGRSKIKLKGENGGKKMKIH</sequence>
<evidence type="ECO:0000256" key="7">
    <source>
        <dbReference type="ARBA" id="ARBA00023157"/>
    </source>
</evidence>
<accession>A0ABQ9JLU7</accession>
<keyword evidence="7" id="KW-1015">Disulfide bond</keyword>
<comment type="subcellular location">
    <subcellularLocation>
        <location evidence="1 8">Secreted</location>
        <location evidence="1 8">Extracellular space</location>
        <location evidence="1 8">Extracellular matrix</location>
    </subcellularLocation>
</comment>
<name>A0ABQ9JLU7_9CUCU</name>
<gene>
    <name evidence="9" type="ORF">NQ317_008876</name>
</gene>
<dbReference type="PANTHER" id="PTHR12027">
    <property type="entry name" value="WNT RELATED"/>
    <property type="match status" value="1"/>
</dbReference>
<dbReference type="EMBL" id="JAPWTJ010000392">
    <property type="protein sequence ID" value="KAJ8978897.1"/>
    <property type="molecule type" value="Genomic_DNA"/>
</dbReference>
<protein>
    <recommendedName>
        <fullName evidence="8">Protein Wnt</fullName>
    </recommendedName>
</protein>
<dbReference type="Pfam" id="PF00110">
    <property type="entry name" value="wnt"/>
    <property type="match status" value="1"/>
</dbReference>
<keyword evidence="10" id="KW-1185">Reference proteome</keyword>
<keyword evidence="6 8" id="KW-0879">Wnt signaling pathway</keyword>
<proteinExistence type="inferred from homology"/>
<evidence type="ECO:0000256" key="6">
    <source>
        <dbReference type="ARBA" id="ARBA00022687"/>
    </source>
</evidence>
<evidence type="ECO:0000256" key="8">
    <source>
        <dbReference type="RuleBase" id="RU003500"/>
    </source>
</evidence>
<comment type="caution">
    <text evidence="9">The sequence shown here is derived from an EMBL/GenBank/DDBJ whole genome shotgun (WGS) entry which is preliminary data.</text>
</comment>
<organism evidence="9 10">
    <name type="scientific">Molorchus minor</name>
    <dbReference type="NCBI Taxonomy" id="1323400"/>
    <lineage>
        <taxon>Eukaryota</taxon>
        <taxon>Metazoa</taxon>
        <taxon>Ecdysozoa</taxon>
        <taxon>Arthropoda</taxon>
        <taxon>Hexapoda</taxon>
        <taxon>Insecta</taxon>
        <taxon>Pterygota</taxon>
        <taxon>Neoptera</taxon>
        <taxon>Endopterygota</taxon>
        <taxon>Coleoptera</taxon>
        <taxon>Polyphaga</taxon>
        <taxon>Cucujiformia</taxon>
        <taxon>Chrysomeloidea</taxon>
        <taxon>Cerambycidae</taxon>
        <taxon>Lamiinae</taxon>
        <taxon>Monochamini</taxon>
        <taxon>Molorchus</taxon>
    </lineage>
</organism>
<evidence type="ECO:0000313" key="10">
    <source>
        <dbReference type="Proteomes" id="UP001162164"/>
    </source>
</evidence>
<reference evidence="9" key="1">
    <citation type="journal article" date="2023" name="Insect Mol. Biol.">
        <title>Genome sequencing provides insights into the evolution of gene families encoding plant cell wall-degrading enzymes in longhorned beetles.</title>
        <authorList>
            <person name="Shin N.R."/>
            <person name="Okamura Y."/>
            <person name="Kirsch R."/>
            <person name="Pauchet Y."/>
        </authorList>
    </citation>
    <scope>NUCLEOTIDE SEQUENCE</scope>
    <source>
        <strain evidence="9">MMC_N1</strain>
    </source>
</reference>
<dbReference type="PANTHER" id="PTHR12027:SF102">
    <property type="entry name" value="PROTEIN WNT"/>
    <property type="match status" value="1"/>
</dbReference>
<keyword evidence="4" id="KW-0964">Secreted</keyword>
<dbReference type="Proteomes" id="UP001162164">
    <property type="component" value="Unassembled WGS sequence"/>
</dbReference>
<comment type="similarity">
    <text evidence="2 8">Belongs to the Wnt family.</text>
</comment>
<evidence type="ECO:0000256" key="2">
    <source>
        <dbReference type="ARBA" id="ARBA00005683"/>
    </source>
</evidence>
<keyword evidence="5" id="KW-0272">Extracellular matrix</keyword>
<comment type="function">
    <text evidence="8">Ligand for members of the frizzled family of seven transmembrane receptors.</text>
</comment>
<dbReference type="InterPro" id="IPR005817">
    <property type="entry name" value="Wnt"/>
</dbReference>
<evidence type="ECO:0000256" key="4">
    <source>
        <dbReference type="ARBA" id="ARBA00022525"/>
    </source>
</evidence>